<dbReference type="Proteomes" id="UP000053405">
    <property type="component" value="Unassembled WGS sequence"/>
</dbReference>
<evidence type="ECO:0000313" key="2">
    <source>
        <dbReference type="Proteomes" id="UP000053405"/>
    </source>
</evidence>
<reference evidence="1 2" key="1">
    <citation type="submission" date="2012-12" db="EMBL/GenBank/DDBJ databases">
        <title>Whole genome shotgun sequence of Gordonia hirsuta NBRC 16056.</title>
        <authorList>
            <person name="Isaki-Nakamura S."/>
            <person name="Hosoyama A."/>
            <person name="Tsuchikane K."/>
            <person name="Katsumata H."/>
            <person name="Baba S."/>
            <person name="Yamazaki S."/>
            <person name="Fujita N."/>
        </authorList>
    </citation>
    <scope>NUCLEOTIDE SEQUENCE [LARGE SCALE GENOMIC DNA]</scope>
    <source>
        <strain evidence="1 2">NBRC 16056</strain>
    </source>
</reference>
<proteinExistence type="predicted"/>
<protein>
    <submittedName>
        <fullName evidence="1">Uncharacterized protein</fullName>
    </submittedName>
</protein>
<sequence>MIARRVLAVATRMQARTAGLDGLDLPMQDLPDGMGRGVKSGLGALAGAHINSVLAVADADVAVASGLRACS</sequence>
<dbReference type="EMBL" id="BANT01000014">
    <property type="protein sequence ID" value="GAC56918.1"/>
    <property type="molecule type" value="Genomic_DNA"/>
</dbReference>
<comment type="caution">
    <text evidence="1">The sequence shown here is derived from an EMBL/GenBank/DDBJ whole genome shotgun (WGS) entry which is preliminary data.</text>
</comment>
<accession>L7LA55</accession>
<keyword evidence="2" id="KW-1185">Reference proteome</keyword>
<evidence type="ECO:0000313" key="1">
    <source>
        <dbReference type="EMBL" id="GAC56918.1"/>
    </source>
</evidence>
<name>L7LA55_9ACTN</name>
<gene>
    <name evidence="1" type="ORF">GOHSU_14_00850</name>
</gene>
<dbReference type="STRING" id="1121927.GOHSU_14_00850"/>
<dbReference type="AlphaFoldDB" id="L7LA55"/>
<organism evidence="1 2">
    <name type="scientific">Gordonia hirsuta DSM 44140 = NBRC 16056</name>
    <dbReference type="NCBI Taxonomy" id="1121927"/>
    <lineage>
        <taxon>Bacteria</taxon>
        <taxon>Bacillati</taxon>
        <taxon>Actinomycetota</taxon>
        <taxon>Actinomycetes</taxon>
        <taxon>Mycobacteriales</taxon>
        <taxon>Gordoniaceae</taxon>
        <taxon>Gordonia</taxon>
    </lineage>
</organism>